<dbReference type="EMBL" id="JANJQO010000160">
    <property type="protein sequence ID" value="KAJ2980975.1"/>
    <property type="molecule type" value="Genomic_DNA"/>
</dbReference>
<name>A0ACC1NNR3_9HYPO</name>
<proteinExistence type="predicted"/>
<evidence type="ECO:0000313" key="2">
    <source>
        <dbReference type="Proteomes" id="UP001143910"/>
    </source>
</evidence>
<reference evidence="1" key="1">
    <citation type="submission" date="2022-08" db="EMBL/GenBank/DDBJ databases">
        <title>Genome Sequence of Lecanicillium fungicola.</title>
        <authorList>
            <person name="Buettner E."/>
        </authorList>
    </citation>
    <scope>NUCLEOTIDE SEQUENCE</scope>
    <source>
        <strain evidence="1">Babe33</strain>
    </source>
</reference>
<accession>A0ACC1NNR3</accession>
<keyword evidence="2" id="KW-1185">Reference proteome</keyword>
<gene>
    <name evidence="1" type="ORF">NQ176_g2315</name>
</gene>
<evidence type="ECO:0000313" key="1">
    <source>
        <dbReference type="EMBL" id="KAJ2980975.1"/>
    </source>
</evidence>
<organism evidence="1 2">
    <name type="scientific">Zarea fungicola</name>
    <dbReference type="NCBI Taxonomy" id="93591"/>
    <lineage>
        <taxon>Eukaryota</taxon>
        <taxon>Fungi</taxon>
        <taxon>Dikarya</taxon>
        <taxon>Ascomycota</taxon>
        <taxon>Pezizomycotina</taxon>
        <taxon>Sordariomycetes</taxon>
        <taxon>Hypocreomycetidae</taxon>
        <taxon>Hypocreales</taxon>
        <taxon>Cordycipitaceae</taxon>
        <taxon>Zarea</taxon>
    </lineage>
</organism>
<comment type="caution">
    <text evidence="1">The sequence shown here is derived from an EMBL/GenBank/DDBJ whole genome shotgun (WGS) entry which is preliminary data.</text>
</comment>
<protein>
    <submittedName>
        <fullName evidence="1">Uncharacterized protein</fullName>
    </submittedName>
</protein>
<dbReference type="Proteomes" id="UP001143910">
    <property type="component" value="Unassembled WGS sequence"/>
</dbReference>
<sequence>MAEEHVPFPSVPQAGDAAAVKEFAENEKENFDANKTSSDTYPRTAFSIACEHNRLEVAKYLLERGADPGRDNEKENINMTQLHWAAQKGHIDMVNLLVNLLLESRNRNIAVRNDLGKTALLLAVESGRDNVVELLGRAAPHTLDYADIHGKTPLMAAADQARLGIVSGLLERAKVNPVRQDENRTTPLVYALLKNDGKIVSLLTPYENTSLHLLVTQTPIFKTSFTDYIPRQVREASESGNGYLLLAKSLLLNGYNVNTKNEAGITPIQLAVRNKCLESVDFLLHEHASIEGISADEWRALLLTPEAGKATLLITRESAIAVTTNVAVQAIEELQRREKKGDLPDASQNDLDMQRTSEIKMAWIKPTSGDKWSLYLSSLSDGWAPNSEFETQVMQKIAEAWASVCHRAGHELAVIRASQLRSEGSSQVLMNQIAKLVQKLAFYQVELGEQVTAIREFLRFYSTIDTHGTDMLFMLDGELGGNVEELEKLEHSLRDALQVEIAWASIIETRISTRLSQNVMLLTYVNIFYLPLAYCAALWAVPNITTASVKISFIKTSVAVAAITLLVALNIGSILALLIWGYDSGKKPRICVIGAGISGLQCADALIRSGFNVTVFEGRDRIGGRVHQEQLCGHLLDMGANWIHGVEQNPITKLASATGTNLVLSEPESIVFDAKGHRLPRKLANACEKLIEDAMEDAEEYSEQNSDTIDPKTTVMDLIQQKIQSASLPDESRLIYGADGADAFVASTHKKMVQKIVTSATNAGAIQLNHEVIKISSSFKPSGQIEVAVATASGKVESFDEVVVTCPLGWLKRNKAVFNPVLPARMAQAIDSIGYGALEKIFVTFPTAFWELNELKQASRSGAGRSRKESRSGYSFWHFLCPEYHPLTEKVGPWTQMVFSLSGLPGKDAHPTLLFYLSPPCSREFVPPLKDLTHHTSAYDQLLRDFTEPFCSRLDNYDAKRADCQPVGFLATQWQNDAMAGYGSYSNVCVTHSDSKEDFDVIRCGGGKGESGSNLMGCDRGVWFAGEHTSPPFGIGTTTGAWKSGERAARDIMDMWS</sequence>